<name>O86729_STRCO</name>
<keyword evidence="3" id="KW-1185">Reference proteome</keyword>
<organism evidence="2 3">
    <name type="scientific">Streptomyces coelicolor (strain ATCC BAA-471 / A3(2) / M145)</name>
    <dbReference type="NCBI Taxonomy" id="100226"/>
    <lineage>
        <taxon>Bacteria</taxon>
        <taxon>Bacillati</taxon>
        <taxon>Actinomycetota</taxon>
        <taxon>Actinomycetes</taxon>
        <taxon>Kitasatosporales</taxon>
        <taxon>Streptomycetaceae</taxon>
        <taxon>Streptomyces</taxon>
        <taxon>Streptomyces albidoflavus group</taxon>
    </lineage>
</organism>
<feature type="region of interest" description="Disordered" evidence="1">
    <location>
        <begin position="1"/>
        <end position="54"/>
    </location>
</feature>
<dbReference type="STRING" id="100226.gene:17764204"/>
<evidence type="ECO:0000313" key="2">
    <source>
        <dbReference type="EMBL" id="CAA20644.1"/>
    </source>
</evidence>
<dbReference type="PaxDb" id="100226-SCO6547"/>
<dbReference type="KEGG" id="sco:SCO6547"/>
<dbReference type="HOGENOM" id="CLU_3048295_0_0_11"/>
<dbReference type="OrthoDB" id="4286559at2"/>
<proteinExistence type="predicted"/>
<evidence type="ECO:0000313" key="3">
    <source>
        <dbReference type="Proteomes" id="UP000001973"/>
    </source>
</evidence>
<dbReference type="EMBL" id="AL939128">
    <property type="protein sequence ID" value="CAA20644.1"/>
    <property type="molecule type" value="Genomic_DNA"/>
</dbReference>
<dbReference type="EMBL" id="AL645882">
    <property type="protein sequence ID" value="CAA20644.1"/>
    <property type="molecule type" value="Genomic_DNA"/>
</dbReference>
<dbReference type="InParanoid" id="O86729"/>
<sequence>MPDRSPLGPFHRARGPFLTSDHDGTPMPIGSGPHRHGRGPGRQQHPHERRNPHS</sequence>
<accession>O86729</accession>
<reference evidence="2 3" key="2">
    <citation type="journal article" date="2002" name="Nature">
        <title>Complete genome sequence of the model actinomycete Streptomyces coelicolor A3(2).</title>
        <authorList>
            <person name="Bentley S.D."/>
            <person name="Chater K.F."/>
            <person name="Cerdeno-Tarraga A.M."/>
            <person name="Challis G.L."/>
            <person name="Thomson N.R."/>
            <person name="James K.D."/>
            <person name="Harris D.E."/>
            <person name="Quail M.A."/>
            <person name="Kieser H."/>
            <person name="Harper D."/>
            <person name="Bateman A."/>
            <person name="Brown S."/>
            <person name="Chandra G."/>
            <person name="Chen C.W."/>
            <person name="Collins M."/>
            <person name="Cronin A."/>
            <person name="Fraser A."/>
            <person name="Goble A."/>
            <person name="Hidalgo J."/>
            <person name="Hornsby T."/>
            <person name="Howarth S."/>
            <person name="Huang C.H."/>
            <person name="Kieser T."/>
            <person name="Larke L."/>
            <person name="Murphy L."/>
            <person name="Oliver K."/>
            <person name="O'Neil S."/>
            <person name="Rabbinowitsch E."/>
            <person name="Rajandream M.A."/>
            <person name="Rutherford K."/>
            <person name="Rutter S."/>
            <person name="Seeger K."/>
            <person name="Saunders D."/>
            <person name="Sharp S."/>
            <person name="Squares R."/>
            <person name="Squares S."/>
            <person name="Taylor K."/>
            <person name="Warren T."/>
            <person name="Wietzorrek A."/>
            <person name="Woodward J."/>
            <person name="Barrell B.G."/>
            <person name="Parkhill J."/>
            <person name="Hopwood D.A."/>
        </authorList>
    </citation>
    <scope>NUCLEOTIDE SEQUENCE [LARGE SCALE GENOMIC DNA]</scope>
    <source>
        <strain evidence="3">ATCC BAA-471 / A3(2) / M145</strain>
    </source>
</reference>
<dbReference type="PIR" id="T35239">
    <property type="entry name" value="T35239"/>
</dbReference>
<dbReference type="Proteomes" id="UP000001973">
    <property type="component" value="Chromosome"/>
</dbReference>
<dbReference type="AlphaFoldDB" id="O86729"/>
<feature type="compositionally biased region" description="Basic and acidic residues" evidence="1">
    <location>
        <begin position="45"/>
        <end position="54"/>
    </location>
</feature>
<reference evidence="2 3" key="1">
    <citation type="journal article" date="1996" name="Mol. Microbiol.">
        <title>A set of ordered cosmids and a detailed genetic and physical map for the 8 Mb Streptomyces coelicolor A3(2) chromosome.</title>
        <authorList>
            <person name="Redenbach M."/>
            <person name="Kieser H.M."/>
            <person name="Denapaite D."/>
            <person name="Eichner A."/>
            <person name="Cullum J."/>
            <person name="Kinashi H."/>
            <person name="Hopwood D.A."/>
        </authorList>
    </citation>
    <scope>NUCLEOTIDE SEQUENCE [LARGE SCALE GENOMIC DNA]</scope>
    <source>
        <strain evidence="3">ATCC BAA-471 / A3(2) / M145</strain>
    </source>
</reference>
<protein>
    <submittedName>
        <fullName evidence="2">Uncharacterized protein</fullName>
    </submittedName>
</protein>
<gene>
    <name evidence="2" type="ordered locus">SCO6547</name>
    <name evidence="2" type="ORF">SC5C7.32</name>
</gene>
<evidence type="ECO:0000256" key="1">
    <source>
        <dbReference type="SAM" id="MobiDB-lite"/>
    </source>
</evidence>